<dbReference type="PANTHER" id="PTHR35848:SF6">
    <property type="entry name" value="CUPIN TYPE-2 DOMAIN-CONTAINING PROTEIN"/>
    <property type="match status" value="1"/>
</dbReference>
<feature type="domain" description="Cupin type-2" evidence="2">
    <location>
        <begin position="39"/>
        <end position="105"/>
    </location>
</feature>
<name>A0A4R0JYY6_9ACTN</name>
<dbReference type="InterPro" id="IPR011051">
    <property type="entry name" value="RmlC_Cupin_sf"/>
</dbReference>
<evidence type="ECO:0000259" key="2">
    <source>
        <dbReference type="Pfam" id="PF07883"/>
    </source>
</evidence>
<protein>
    <submittedName>
        <fullName evidence="3">Cupin domain-containing protein</fullName>
    </submittedName>
</protein>
<evidence type="ECO:0000313" key="3">
    <source>
        <dbReference type="EMBL" id="TCC52349.1"/>
    </source>
</evidence>
<dbReference type="RefSeq" id="WP_131511097.1">
    <property type="nucleotide sequence ID" value="NZ_SJKD01000001.1"/>
</dbReference>
<dbReference type="OrthoDB" id="3231985at2"/>
<reference evidence="3 4" key="1">
    <citation type="submission" date="2019-02" db="EMBL/GenBank/DDBJ databases">
        <title>Kribbella capetownensis sp. nov. and Kribbella speibonae sp. nov., isolated from soil.</title>
        <authorList>
            <person name="Curtis S.M."/>
            <person name="Norton I."/>
            <person name="Everest G.J."/>
            <person name="Meyers P.R."/>
        </authorList>
    </citation>
    <scope>NUCLEOTIDE SEQUENCE [LARGE SCALE GENOMIC DNA]</scope>
    <source>
        <strain evidence="3 4">YM53</strain>
    </source>
</reference>
<evidence type="ECO:0000256" key="1">
    <source>
        <dbReference type="ARBA" id="ARBA00022723"/>
    </source>
</evidence>
<dbReference type="InterPro" id="IPR051610">
    <property type="entry name" value="GPI/OXD"/>
</dbReference>
<dbReference type="InterPro" id="IPR014710">
    <property type="entry name" value="RmlC-like_jellyroll"/>
</dbReference>
<dbReference type="AlphaFoldDB" id="A0A4R0JYY6"/>
<dbReference type="EMBL" id="SJKD01000001">
    <property type="protein sequence ID" value="TCC52349.1"/>
    <property type="molecule type" value="Genomic_DNA"/>
</dbReference>
<dbReference type="Pfam" id="PF07883">
    <property type="entry name" value="Cupin_2"/>
    <property type="match status" value="1"/>
</dbReference>
<dbReference type="CDD" id="cd02208">
    <property type="entry name" value="cupin_RmlC-like"/>
    <property type="match status" value="1"/>
</dbReference>
<gene>
    <name evidence="3" type="ORF">E0H75_00730</name>
</gene>
<dbReference type="SUPFAM" id="SSF51182">
    <property type="entry name" value="RmlC-like cupins"/>
    <property type="match status" value="1"/>
</dbReference>
<dbReference type="GO" id="GO:0046872">
    <property type="term" value="F:metal ion binding"/>
    <property type="evidence" value="ECO:0007669"/>
    <property type="project" value="UniProtKB-KW"/>
</dbReference>
<evidence type="ECO:0000313" key="4">
    <source>
        <dbReference type="Proteomes" id="UP000293342"/>
    </source>
</evidence>
<dbReference type="PANTHER" id="PTHR35848">
    <property type="entry name" value="OXALATE-BINDING PROTEIN"/>
    <property type="match status" value="1"/>
</dbReference>
<dbReference type="Gene3D" id="2.60.120.10">
    <property type="entry name" value="Jelly Rolls"/>
    <property type="match status" value="1"/>
</dbReference>
<keyword evidence="1" id="KW-0479">Metal-binding</keyword>
<accession>A0A4R0JYY6</accession>
<keyword evidence="4" id="KW-1185">Reference proteome</keyword>
<dbReference type="InterPro" id="IPR013096">
    <property type="entry name" value="Cupin_2"/>
</dbReference>
<sequence>MGQMTPADEVLVEDQPWGRLEWMVSGALGNSTTMTIGRCYIRPGEQNPRHYHPNCDEVLHILQGTIEHSVDDERVTMGPGDTISIPSGALHNARNIGTDEAVFVISFSAPDRQTVGE</sequence>
<organism evidence="3 4">
    <name type="scientific">Kribbella capetownensis</name>
    <dbReference type="NCBI Taxonomy" id="1572659"/>
    <lineage>
        <taxon>Bacteria</taxon>
        <taxon>Bacillati</taxon>
        <taxon>Actinomycetota</taxon>
        <taxon>Actinomycetes</taxon>
        <taxon>Propionibacteriales</taxon>
        <taxon>Kribbellaceae</taxon>
        <taxon>Kribbella</taxon>
    </lineage>
</organism>
<proteinExistence type="predicted"/>
<dbReference type="Proteomes" id="UP000293342">
    <property type="component" value="Unassembled WGS sequence"/>
</dbReference>
<comment type="caution">
    <text evidence="3">The sequence shown here is derived from an EMBL/GenBank/DDBJ whole genome shotgun (WGS) entry which is preliminary data.</text>
</comment>